<feature type="domain" description="ABC-2 type transporter transmembrane" evidence="7">
    <location>
        <begin position="23"/>
        <end position="372"/>
    </location>
</feature>
<dbReference type="Pfam" id="PF12698">
    <property type="entry name" value="ABC2_membrane_3"/>
    <property type="match status" value="1"/>
</dbReference>
<feature type="transmembrane region" description="Helical" evidence="6">
    <location>
        <begin position="184"/>
        <end position="211"/>
    </location>
</feature>
<comment type="subcellular location">
    <subcellularLocation>
        <location evidence="1">Cell membrane</location>
        <topology evidence="1">Multi-pass membrane protein</topology>
    </subcellularLocation>
</comment>
<evidence type="ECO:0000313" key="8">
    <source>
        <dbReference type="EMBL" id="SFZ98803.1"/>
    </source>
</evidence>
<keyword evidence="3 6" id="KW-0812">Transmembrane</keyword>
<evidence type="ECO:0000256" key="5">
    <source>
        <dbReference type="ARBA" id="ARBA00023136"/>
    </source>
</evidence>
<feature type="transmembrane region" description="Helical" evidence="6">
    <location>
        <begin position="20"/>
        <end position="43"/>
    </location>
</feature>
<evidence type="ECO:0000256" key="2">
    <source>
        <dbReference type="ARBA" id="ARBA00022475"/>
    </source>
</evidence>
<evidence type="ECO:0000259" key="7">
    <source>
        <dbReference type="Pfam" id="PF12698"/>
    </source>
</evidence>
<evidence type="ECO:0000256" key="6">
    <source>
        <dbReference type="SAM" id="Phobius"/>
    </source>
</evidence>
<dbReference type="Gene3D" id="3.40.1710.10">
    <property type="entry name" value="abc type-2 transporter like domain"/>
    <property type="match status" value="1"/>
</dbReference>
<feature type="transmembrane region" description="Helical" evidence="6">
    <location>
        <begin position="262"/>
        <end position="287"/>
    </location>
</feature>
<feature type="transmembrane region" description="Helical" evidence="6">
    <location>
        <begin position="232"/>
        <end position="256"/>
    </location>
</feature>
<evidence type="ECO:0000256" key="1">
    <source>
        <dbReference type="ARBA" id="ARBA00004651"/>
    </source>
</evidence>
<evidence type="ECO:0000256" key="3">
    <source>
        <dbReference type="ARBA" id="ARBA00022692"/>
    </source>
</evidence>
<keyword evidence="2" id="KW-1003">Cell membrane</keyword>
<accession>A0A1W1EFK9</accession>
<gene>
    <name evidence="8" type="ORF">MNB_SV-5-1476</name>
</gene>
<organism evidence="8">
    <name type="scientific">hydrothermal vent metagenome</name>
    <dbReference type="NCBI Taxonomy" id="652676"/>
    <lineage>
        <taxon>unclassified sequences</taxon>
        <taxon>metagenomes</taxon>
        <taxon>ecological metagenomes</taxon>
    </lineage>
</organism>
<dbReference type="PANTHER" id="PTHR30294:SF47">
    <property type="entry name" value="INNER MEMBRANE TRANSPORT PERMEASE YHHJ"/>
    <property type="match status" value="1"/>
</dbReference>
<dbReference type="EMBL" id="FPKX01000060">
    <property type="protein sequence ID" value="SFZ98803.1"/>
    <property type="molecule type" value="Genomic_DNA"/>
</dbReference>
<dbReference type="InterPro" id="IPR013525">
    <property type="entry name" value="ABC2_TM"/>
</dbReference>
<dbReference type="AlphaFoldDB" id="A0A1W1EFK9"/>
<sequence>MFSALKEAFYHEVNSIKNSWYKLFLITLLPLISFSIIIAIFYAGVARDLPVVVVDNDQSELSRQIIKDIDATSTIEVKYKVNSASQAIDLVKKSKAYAVIVIPNNFSKDTLLQKKPNVTTMVNTQYILIGKILTSALTSTIMQSSGKVEYVKSLVDSQNPHSSINSIAPIGMQITPFFNTYKNYYFFLVSALLPAIWQIFIVISTLVSVGLMFKYNRQKEFFKNQEHIGAKLIGLLLPYTIAYMILGLIYLFYIYSSWEFQGSILVLIFGMFLTIVAYQGMALLLFISNFDYARSLSLGAVYTAPAFAFLGITFPMYNMNNFALFWRDLLPVSHYTQIQISQGNYGVDPYMEIGKLLTIACFWIVFIPVLLAFKKRMKKEFS</sequence>
<dbReference type="GO" id="GO:0140359">
    <property type="term" value="F:ABC-type transporter activity"/>
    <property type="evidence" value="ECO:0007669"/>
    <property type="project" value="InterPro"/>
</dbReference>
<proteinExistence type="predicted"/>
<evidence type="ECO:0000256" key="4">
    <source>
        <dbReference type="ARBA" id="ARBA00022989"/>
    </source>
</evidence>
<name>A0A1W1EFK9_9ZZZZ</name>
<dbReference type="GO" id="GO:0005886">
    <property type="term" value="C:plasma membrane"/>
    <property type="evidence" value="ECO:0007669"/>
    <property type="project" value="UniProtKB-SubCell"/>
</dbReference>
<protein>
    <submittedName>
        <fullName evidence="8">ABC-type multidrug transport system, permease component</fullName>
    </submittedName>
</protein>
<dbReference type="PANTHER" id="PTHR30294">
    <property type="entry name" value="MEMBRANE COMPONENT OF ABC TRANSPORTER YHHJ-RELATED"/>
    <property type="match status" value="1"/>
</dbReference>
<feature type="transmembrane region" description="Helical" evidence="6">
    <location>
        <begin position="299"/>
        <end position="317"/>
    </location>
</feature>
<dbReference type="InterPro" id="IPR051449">
    <property type="entry name" value="ABC-2_transporter_component"/>
</dbReference>
<reference evidence="8" key="1">
    <citation type="submission" date="2016-10" db="EMBL/GenBank/DDBJ databases">
        <authorList>
            <person name="de Groot N.N."/>
        </authorList>
    </citation>
    <scope>NUCLEOTIDE SEQUENCE</scope>
</reference>
<keyword evidence="5 6" id="KW-0472">Membrane</keyword>
<keyword evidence="4 6" id="KW-1133">Transmembrane helix</keyword>
<feature type="transmembrane region" description="Helical" evidence="6">
    <location>
        <begin position="353"/>
        <end position="373"/>
    </location>
</feature>